<evidence type="ECO:0000256" key="2">
    <source>
        <dbReference type="PIRNR" id="PIRNR029171"/>
    </source>
</evidence>
<evidence type="ECO:0008006" key="5">
    <source>
        <dbReference type="Google" id="ProtNLM"/>
    </source>
</evidence>
<keyword evidence="2" id="KW-0732">Signal</keyword>
<feature type="chain" id="PRO_5013434413" description="Secretory lipase family protein" evidence="2">
    <location>
        <begin position="25"/>
        <end position="460"/>
    </location>
</feature>
<dbReference type="OrthoDB" id="2373480at2759"/>
<accession>A0A0A1TR38</accession>
<proteinExistence type="inferred from homology"/>
<name>A0A0A1TR38_9HYPO</name>
<evidence type="ECO:0000313" key="4">
    <source>
        <dbReference type="Proteomes" id="UP000039046"/>
    </source>
</evidence>
<dbReference type="InterPro" id="IPR005152">
    <property type="entry name" value="Lipase_secreted"/>
</dbReference>
<dbReference type="GO" id="GO:0004806">
    <property type="term" value="F:triacylglycerol lipase activity"/>
    <property type="evidence" value="ECO:0007669"/>
    <property type="project" value="UniProtKB-UniRule"/>
</dbReference>
<dbReference type="AlphaFoldDB" id="A0A0A1TR38"/>
<dbReference type="Pfam" id="PF03583">
    <property type="entry name" value="LIP"/>
    <property type="match status" value="1"/>
</dbReference>
<dbReference type="Gene3D" id="3.40.50.1820">
    <property type="entry name" value="alpha/beta hydrolase"/>
    <property type="match status" value="1"/>
</dbReference>
<dbReference type="HOGENOM" id="CLU_029538_5_0_1"/>
<dbReference type="PANTHER" id="PTHR34853:SF5">
    <property type="entry name" value="LIP-DOMAIN-CONTAINING PROTEIN-RELATED"/>
    <property type="match status" value="1"/>
</dbReference>
<keyword evidence="1" id="KW-0378">Hydrolase</keyword>
<dbReference type="GO" id="GO:0016042">
    <property type="term" value="P:lipid catabolic process"/>
    <property type="evidence" value="ECO:0007669"/>
    <property type="project" value="UniProtKB-UniRule"/>
</dbReference>
<dbReference type="PANTHER" id="PTHR34853">
    <property type="match status" value="1"/>
</dbReference>
<gene>
    <name evidence="3" type="ORF">VHEMI09858</name>
</gene>
<evidence type="ECO:0000313" key="3">
    <source>
        <dbReference type="EMBL" id="CEJ94318.1"/>
    </source>
</evidence>
<keyword evidence="4" id="KW-1185">Reference proteome</keyword>
<dbReference type="SUPFAM" id="SSF53474">
    <property type="entry name" value="alpha/beta-Hydrolases"/>
    <property type="match status" value="1"/>
</dbReference>
<dbReference type="Proteomes" id="UP000039046">
    <property type="component" value="Unassembled WGS sequence"/>
</dbReference>
<dbReference type="InterPro" id="IPR029058">
    <property type="entry name" value="AB_hydrolase_fold"/>
</dbReference>
<dbReference type="PIRSF" id="PIRSF029171">
    <property type="entry name" value="Esterase_LipA"/>
    <property type="match status" value="1"/>
</dbReference>
<dbReference type="Gene3D" id="1.10.260.130">
    <property type="match status" value="1"/>
</dbReference>
<dbReference type="EMBL" id="CDHN01000006">
    <property type="protein sequence ID" value="CEJ94318.1"/>
    <property type="molecule type" value="Genomic_DNA"/>
</dbReference>
<organism evidence="3 4">
    <name type="scientific">[Torrubiella] hemipterigena</name>
    <dbReference type="NCBI Taxonomy" id="1531966"/>
    <lineage>
        <taxon>Eukaryota</taxon>
        <taxon>Fungi</taxon>
        <taxon>Dikarya</taxon>
        <taxon>Ascomycota</taxon>
        <taxon>Pezizomycotina</taxon>
        <taxon>Sordariomycetes</taxon>
        <taxon>Hypocreomycetidae</taxon>
        <taxon>Hypocreales</taxon>
        <taxon>Clavicipitaceae</taxon>
        <taxon>Clavicipitaceae incertae sedis</taxon>
        <taxon>'Torrubiella' clade</taxon>
    </lineage>
</organism>
<sequence>MAVPARLQLVVAAVLALFTLSTLALPLDENSSNNRTAPLPPSQDPFYGIPQNIEYFSPGAIIRHRTPTAPILFTARPYSVESAHQILYRTADRFGTPTATVLTVLVPPNPDFSKVVSYQIAEDAAYVNCAPSYVYQKGTEAAITNGTTTTQLEGLFIEAALEQGWIVIIPDHEGPEASFLVSKAGAQATLDGIRAALQSMHLTCIEPDAAVALWGYSGGSVVSEWATEMQPTYAPEVKIVGAALGGLVPSIANSAAVDNGSLAAGLIPAAFKGMATQYPEVAEELDRLIKPDFKAKFDKADALCLGSLNKEFALTDFRTYFDTPDIFANKYISGAFRDNDLGQMGTPQVPLFIYKAVQDEVSPVADSDQYYDDQCAKGVSIEYVRSAIGNHETELLAGSLRAAAWLRDRLEGKPQSGCNKTTYPTTLLDASQVKFLPADLVATILAFLKIFTSPRTPGSQ</sequence>
<feature type="signal peptide" evidence="2">
    <location>
        <begin position="1"/>
        <end position="24"/>
    </location>
</feature>
<dbReference type="STRING" id="1531966.A0A0A1TR38"/>
<evidence type="ECO:0000256" key="1">
    <source>
        <dbReference type="ARBA" id="ARBA00022801"/>
    </source>
</evidence>
<protein>
    <recommendedName>
        <fullName evidence="5">Secretory lipase family protein</fullName>
    </recommendedName>
</protein>
<comment type="similarity">
    <text evidence="2">Belongs to the AB hydrolase superfamily. Lipase family.</text>
</comment>
<reference evidence="3 4" key="1">
    <citation type="journal article" date="2015" name="Genome Announc.">
        <title>Draft Genome Sequence and Gene Annotation of the Entomopathogenic Fungus Verticillium hemipterigenum.</title>
        <authorList>
            <person name="Horn F."/>
            <person name="Habel A."/>
            <person name="Scharf D.H."/>
            <person name="Dworschak J."/>
            <person name="Brakhage A.A."/>
            <person name="Guthke R."/>
            <person name="Hertweck C."/>
            <person name="Linde J."/>
        </authorList>
    </citation>
    <scope>NUCLEOTIDE SEQUENCE [LARGE SCALE GENOMIC DNA]</scope>
</reference>